<feature type="repeat" description="TPR" evidence="1">
    <location>
        <begin position="377"/>
        <end position="410"/>
    </location>
</feature>
<gene>
    <name evidence="2" type="ORF">ERS852429_00767</name>
</gene>
<dbReference type="Proteomes" id="UP000095591">
    <property type="component" value="Unassembled WGS sequence"/>
</dbReference>
<dbReference type="SMART" id="SM00028">
    <property type="entry name" value="TPR"/>
    <property type="match status" value="5"/>
</dbReference>
<dbReference type="RefSeq" id="WP_057318801.1">
    <property type="nucleotide sequence ID" value="NZ_CYXP01000001.1"/>
</dbReference>
<reference evidence="2 3" key="1">
    <citation type="submission" date="2015-09" db="EMBL/GenBank/DDBJ databases">
        <authorList>
            <consortium name="Pathogen Informatics"/>
        </authorList>
    </citation>
    <scope>NUCLEOTIDE SEQUENCE [LARGE SCALE GENOMIC DNA]</scope>
    <source>
        <strain evidence="2 3">2789STDY5608872</strain>
    </source>
</reference>
<dbReference type="EMBL" id="CYXP01000001">
    <property type="protein sequence ID" value="CUM82740.1"/>
    <property type="molecule type" value="Genomic_DNA"/>
</dbReference>
<name>A0A173RXJ2_PARDI</name>
<dbReference type="PANTHER" id="PTHR12558">
    <property type="entry name" value="CELL DIVISION CYCLE 16,23,27"/>
    <property type="match status" value="1"/>
</dbReference>
<evidence type="ECO:0000313" key="3">
    <source>
        <dbReference type="Proteomes" id="UP000095591"/>
    </source>
</evidence>
<keyword evidence="1" id="KW-0802">TPR repeat</keyword>
<organism evidence="2 3">
    <name type="scientific">Parabacteroides distasonis</name>
    <dbReference type="NCBI Taxonomy" id="823"/>
    <lineage>
        <taxon>Bacteria</taxon>
        <taxon>Pseudomonadati</taxon>
        <taxon>Bacteroidota</taxon>
        <taxon>Bacteroidia</taxon>
        <taxon>Bacteroidales</taxon>
        <taxon>Tannerellaceae</taxon>
        <taxon>Parabacteroides</taxon>
    </lineage>
</organism>
<proteinExistence type="predicted"/>
<dbReference type="Pfam" id="PF13181">
    <property type="entry name" value="TPR_8"/>
    <property type="match status" value="1"/>
</dbReference>
<dbReference type="Pfam" id="PF12895">
    <property type="entry name" value="ANAPC3"/>
    <property type="match status" value="1"/>
</dbReference>
<dbReference type="SUPFAM" id="SSF48452">
    <property type="entry name" value="TPR-like"/>
    <property type="match status" value="1"/>
</dbReference>
<accession>A0A173RXJ2</accession>
<dbReference type="PANTHER" id="PTHR12558:SF13">
    <property type="entry name" value="CELL DIVISION CYCLE PROTEIN 27 HOMOLOG"/>
    <property type="match status" value="1"/>
</dbReference>
<dbReference type="Gene3D" id="1.25.40.10">
    <property type="entry name" value="Tetratricopeptide repeat domain"/>
    <property type="match status" value="2"/>
</dbReference>
<dbReference type="PROSITE" id="PS50005">
    <property type="entry name" value="TPR"/>
    <property type="match status" value="2"/>
</dbReference>
<feature type="repeat" description="TPR" evidence="1">
    <location>
        <begin position="196"/>
        <end position="229"/>
    </location>
</feature>
<sequence length="485" mass="56329">MKKDDISRLLQHYLSAKEEGKEPYFDADQIDEMLDSFEDSNDYTYFDEVLALGLKLHPGNSALQIKKGRQFAYNEDYESALALLENIAETDNQDLDMLKMECYCSLNQYPKVLEITEELITRDCDYLEEVFEYISPILNDLDMNKEARDFVDRGLALFPDNLILKNELCYILETEGDVPRAIELCNELIDKNPFSYEYWFTLGRLHSMVGDYEKAIEAFDFALTCDDSDTELKILKAYCLYMNESYEKAIEEYQEIEGDEEVMRRISPLMAECYMKLEQYEKAYQLLSTIINDPDMEDGPTNYINYIRCCTETERDNEASIMLFKAAQLYPNNVRLLSLLALCLLDSGKKEEAIAITNKIFKIIDKKSINPETQEECNSLLHAGQYLLSKGDVDKAISYYKKVLQIDPKTPMIHIHLAMAYLDNRDMENFMEHIGQISGDDLLYLLRKVGPEVFADFTIDSDKEKKHIQPEDLVKEFLKNKDNSN</sequence>
<dbReference type="InterPro" id="IPR019734">
    <property type="entry name" value="TPR_rpt"/>
</dbReference>
<dbReference type="AlphaFoldDB" id="A0A173RXJ2"/>
<dbReference type="InterPro" id="IPR011990">
    <property type="entry name" value="TPR-like_helical_dom_sf"/>
</dbReference>
<protein>
    <submittedName>
        <fullName evidence="2">Tetratricopeptide repeat protein</fullName>
    </submittedName>
</protein>
<evidence type="ECO:0000256" key="1">
    <source>
        <dbReference type="PROSITE-ProRule" id="PRU00339"/>
    </source>
</evidence>
<evidence type="ECO:0000313" key="2">
    <source>
        <dbReference type="EMBL" id="CUM82740.1"/>
    </source>
</evidence>